<organism evidence="11 12">
    <name type="scientific">Penaeus vannamei</name>
    <name type="common">Whiteleg shrimp</name>
    <name type="synonym">Litopenaeus vannamei</name>
    <dbReference type="NCBI Taxonomy" id="6689"/>
    <lineage>
        <taxon>Eukaryota</taxon>
        <taxon>Metazoa</taxon>
        <taxon>Ecdysozoa</taxon>
        <taxon>Arthropoda</taxon>
        <taxon>Crustacea</taxon>
        <taxon>Multicrustacea</taxon>
        <taxon>Malacostraca</taxon>
        <taxon>Eumalacostraca</taxon>
        <taxon>Eucarida</taxon>
        <taxon>Decapoda</taxon>
        <taxon>Dendrobranchiata</taxon>
        <taxon>Penaeoidea</taxon>
        <taxon>Penaeidae</taxon>
        <taxon>Penaeus</taxon>
    </lineage>
</organism>
<dbReference type="AlphaFoldDB" id="A0A3R7M8Q7"/>
<name>A0A3R7M8Q7_PENVA</name>
<dbReference type="SMART" id="SM00509">
    <property type="entry name" value="TFS2N"/>
    <property type="match status" value="1"/>
</dbReference>
<dbReference type="GO" id="GO:0016592">
    <property type="term" value="C:mediator complex"/>
    <property type="evidence" value="ECO:0007669"/>
    <property type="project" value="InterPro"/>
</dbReference>
<evidence type="ECO:0000256" key="3">
    <source>
        <dbReference type="ARBA" id="ARBA00019686"/>
    </source>
</evidence>
<comment type="caution">
    <text evidence="11">The sequence shown here is derived from an EMBL/GenBank/DDBJ whole genome shotgun (WGS) entry which is preliminary data.</text>
</comment>
<evidence type="ECO:0000256" key="9">
    <source>
        <dbReference type="PROSITE-ProRule" id="PRU00649"/>
    </source>
</evidence>
<dbReference type="GO" id="GO:0010628">
    <property type="term" value="P:positive regulation of gene expression"/>
    <property type="evidence" value="ECO:0007669"/>
    <property type="project" value="TreeGrafter"/>
</dbReference>
<comment type="subcellular location">
    <subcellularLocation>
        <location evidence="1 9">Nucleus</location>
    </subcellularLocation>
</comment>
<keyword evidence="7 9" id="KW-0539">Nucleus</keyword>
<gene>
    <name evidence="11" type="ORF">C7M84_005407</name>
</gene>
<evidence type="ECO:0000256" key="8">
    <source>
        <dbReference type="ARBA" id="ARBA00031968"/>
    </source>
</evidence>
<dbReference type="InterPro" id="IPR035441">
    <property type="entry name" value="TFIIS/LEDGF_dom_sf"/>
</dbReference>
<sequence length="115" mass="12760">MAACLELITVLERTPITREVLESTRLGKHINDIRRKTTNQDLYRRAKDLVRKWRKDVLADGVNGAAVATLVRECLPPPLPPPCPNALVRALPPLPPPKQPAQSNLHLLPYCGDVS</sequence>
<evidence type="ECO:0000256" key="5">
    <source>
        <dbReference type="ARBA" id="ARBA00023159"/>
    </source>
</evidence>
<keyword evidence="5" id="KW-0010">Activator</keyword>
<dbReference type="Gene3D" id="1.20.930.10">
    <property type="entry name" value="Conserved domain common to transcription factors TFIIS, elongin A, CRSP70"/>
    <property type="match status" value="1"/>
</dbReference>
<dbReference type="PANTHER" id="PTHR15201:SF1">
    <property type="entry name" value="MEDIATOR OF RNA POLYMERASE II TRANSCRIPTION SUBUNIT 26"/>
    <property type="match status" value="1"/>
</dbReference>
<dbReference type="GO" id="GO:0070847">
    <property type="term" value="C:core mediator complex"/>
    <property type="evidence" value="ECO:0007669"/>
    <property type="project" value="TreeGrafter"/>
</dbReference>
<dbReference type="InterPro" id="IPR003617">
    <property type="entry name" value="TFIIS/CRSP70_N_sub"/>
</dbReference>
<dbReference type="PANTHER" id="PTHR15201">
    <property type="entry name" value="CRSP70"/>
    <property type="match status" value="1"/>
</dbReference>
<dbReference type="Pfam" id="PF08711">
    <property type="entry name" value="Med26"/>
    <property type="match status" value="1"/>
</dbReference>
<evidence type="ECO:0000256" key="2">
    <source>
        <dbReference type="ARBA" id="ARBA00009681"/>
    </source>
</evidence>
<dbReference type="OrthoDB" id="550309at2759"/>
<keyword evidence="12" id="KW-1185">Reference proteome</keyword>
<evidence type="ECO:0000313" key="11">
    <source>
        <dbReference type="EMBL" id="ROT76018.1"/>
    </source>
</evidence>
<protein>
    <recommendedName>
        <fullName evidence="3">Mediator of RNA polymerase II transcription subunit 26</fullName>
    </recommendedName>
    <alternativeName>
        <fullName evidence="8">Mediator complex subunit 26</fullName>
    </alternativeName>
</protein>
<evidence type="ECO:0000256" key="4">
    <source>
        <dbReference type="ARBA" id="ARBA00023015"/>
    </source>
</evidence>
<dbReference type="InterPro" id="IPR042376">
    <property type="entry name" value="MED26"/>
</dbReference>
<evidence type="ECO:0000256" key="1">
    <source>
        <dbReference type="ARBA" id="ARBA00004123"/>
    </source>
</evidence>
<feature type="domain" description="TFIIS N-terminal" evidence="10">
    <location>
        <begin position="1"/>
        <end position="60"/>
    </location>
</feature>
<evidence type="ECO:0000259" key="10">
    <source>
        <dbReference type="PROSITE" id="PS51319"/>
    </source>
</evidence>
<dbReference type="GO" id="GO:0003712">
    <property type="term" value="F:transcription coregulator activity"/>
    <property type="evidence" value="ECO:0007669"/>
    <property type="project" value="TreeGrafter"/>
</dbReference>
<accession>A0A3R7M8Q7</accession>
<comment type="similarity">
    <text evidence="2">Belongs to the Mediator complex subunit 26 family.</text>
</comment>
<evidence type="ECO:0000256" key="7">
    <source>
        <dbReference type="ARBA" id="ARBA00023242"/>
    </source>
</evidence>
<keyword evidence="6" id="KW-0804">Transcription</keyword>
<evidence type="ECO:0000256" key="6">
    <source>
        <dbReference type="ARBA" id="ARBA00023163"/>
    </source>
</evidence>
<keyword evidence="4" id="KW-0805">Transcription regulation</keyword>
<dbReference type="SUPFAM" id="SSF47676">
    <property type="entry name" value="Conserved domain common to transcription factors TFIIS, elongin A, CRSP70"/>
    <property type="match status" value="1"/>
</dbReference>
<reference evidence="11 12" key="1">
    <citation type="submission" date="2018-04" db="EMBL/GenBank/DDBJ databases">
        <authorList>
            <person name="Zhang X."/>
            <person name="Yuan J."/>
            <person name="Li F."/>
            <person name="Xiang J."/>
        </authorList>
    </citation>
    <scope>NUCLEOTIDE SEQUENCE [LARGE SCALE GENOMIC DNA]</scope>
    <source>
        <tissue evidence="11">Muscle</tissue>
    </source>
</reference>
<dbReference type="PROSITE" id="PS51319">
    <property type="entry name" value="TFIIS_N"/>
    <property type="match status" value="1"/>
</dbReference>
<dbReference type="EMBL" id="QCYY01001701">
    <property type="protein sequence ID" value="ROT76018.1"/>
    <property type="molecule type" value="Genomic_DNA"/>
</dbReference>
<proteinExistence type="inferred from homology"/>
<evidence type="ECO:0000313" key="12">
    <source>
        <dbReference type="Proteomes" id="UP000283509"/>
    </source>
</evidence>
<dbReference type="STRING" id="6689.A0A3R7M8Q7"/>
<reference evidence="11 12" key="2">
    <citation type="submission" date="2019-01" db="EMBL/GenBank/DDBJ databases">
        <title>The decoding of complex shrimp genome reveals the adaptation for benthos swimmer, frequently molting mechanism and breeding impact on genome.</title>
        <authorList>
            <person name="Sun Y."/>
            <person name="Gao Y."/>
            <person name="Yu Y."/>
        </authorList>
    </citation>
    <scope>NUCLEOTIDE SEQUENCE [LARGE SCALE GENOMIC DNA]</scope>
    <source>
        <tissue evidence="11">Muscle</tissue>
    </source>
</reference>
<dbReference type="Proteomes" id="UP000283509">
    <property type="component" value="Unassembled WGS sequence"/>
</dbReference>
<dbReference type="InterPro" id="IPR017923">
    <property type="entry name" value="TFIIS_N"/>
</dbReference>
<dbReference type="GO" id="GO:0006357">
    <property type="term" value="P:regulation of transcription by RNA polymerase II"/>
    <property type="evidence" value="ECO:0007669"/>
    <property type="project" value="InterPro"/>
</dbReference>